<dbReference type="InterPro" id="IPR004147">
    <property type="entry name" value="ABC1_dom"/>
</dbReference>
<evidence type="ECO:0000259" key="1">
    <source>
        <dbReference type="Pfam" id="PF03109"/>
    </source>
</evidence>
<feature type="non-terminal residue" evidence="2">
    <location>
        <position position="1"/>
    </location>
</feature>
<dbReference type="PANTHER" id="PTHR45890">
    <property type="entry name" value="AARF DOMAIN CONTAINING KINASE 2 (PREDICTED)"/>
    <property type="match status" value="1"/>
</dbReference>
<dbReference type="Gene3D" id="1.10.510.10">
    <property type="entry name" value="Transferase(Phosphotransferase) domain 1"/>
    <property type="match status" value="1"/>
</dbReference>
<comment type="caution">
    <text evidence="2">The sequence shown here is derived from an EMBL/GenBank/DDBJ whole genome shotgun (WGS) entry which is preliminary data.</text>
</comment>
<dbReference type="SUPFAM" id="SSF56112">
    <property type="entry name" value="Protein kinase-like (PK-like)"/>
    <property type="match status" value="1"/>
</dbReference>
<dbReference type="EMBL" id="BRYB01004243">
    <property type="protein sequence ID" value="GMI27888.1"/>
    <property type="molecule type" value="Genomic_DNA"/>
</dbReference>
<evidence type="ECO:0000313" key="2">
    <source>
        <dbReference type="EMBL" id="GMI27888.1"/>
    </source>
</evidence>
<name>A0ABQ6MJU2_9STRA</name>
<dbReference type="Proteomes" id="UP001165060">
    <property type="component" value="Unassembled WGS sequence"/>
</dbReference>
<reference evidence="2 3" key="1">
    <citation type="journal article" date="2023" name="Commun. Biol.">
        <title>Genome analysis of Parmales, the sister group of diatoms, reveals the evolutionary specialization of diatoms from phago-mixotrophs to photoautotrophs.</title>
        <authorList>
            <person name="Ban H."/>
            <person name="Sato S."/>
            <person name="Yoshikawa S."/>
            <person name="Yamada K."/>
            <person name="Nakamura Y."/>
            <person name="Ichinomiya M."/>
            <person name="Sato N."/>
            <person name="Blanc-Mathieu R."/>
            <person name="Endo H."/>
            <person name="Kuwata A."/>
            <person name="Ogata H."/>
        </authorList>
    </citation>
    <scope>NUCLEOTIDE SEQUENCE [LARGE SCALE GENOMIC DNA]</scope>
</reference>
<sequence length="185" mass="20285">FVHGDLHPGNILVTRDKDGQLGMNLLDCGIVVEMGESDHKNLINILGALVKKDGWLAGKLMVDTAKHKRATEKDVQAFCSGIQRICIDDEDENFLEKVGDYLADICTMACTHKVKLESKFINASLAVEIMEGIATKLYPAMIVQDIALPLVLKAEITHGLRKGEAEAKAWVPKIFGGRGGEEKKE</sequence>
<dbReference type="Pfam" id="PF03109">
    <property type="entry name" value="ABC1"/>
    <property type="match status" value="1"/>
</dbReference>
<organism evidence="2 3">
    <name type="scientific">Tetraparma gracilis</name>
    <dbReference type="NCBI Taxonomy" id="2962635"/>
    <lineage>
        <taxon>Eukaryota</taxon>
        <taxon>Sar</taxon>
        <taxon>Stramenopiles</taxon>
        <taxon>Ochrophyta</taxon>
        <taxon>Bolidophyceae</taxon>
        <taxon>Parmales</taxon>
        <taxon>Triparmaceae</taxon>
        <taxon>Tetraparma</taxon>
    </lineage>
</organism>
<keyword evidence="3" id="KW-1185">Reference proteome</keyword>
<protein>
    <recommendedName>
        <fullName evidence="1">ABC1 atypical kinase-like domain-containing protein</fullName>
    </recommendedName>
</protein>
<accession>A0ABQ6MJU2</accession>
<dbReference type="InterPro" id="IPR011009">
    <property type="entry name" value="Kinase-like_dom_sf"/>
</dbReference>
<feature type="domain" description="ABC1 atypical kinase-like" evidence="1">
    <location>
        <begin position="1"/>
        <end position="53"/>
    </location>
</feature>
<dbReference type="PANTHER" id="PTHR45890:SF1">
    <property type="entry name" value="AARF DOMAIN CONTAINING KINASE 2"/>
    <property type="match status" value="1"/>
</dbReference>
<gene>
    <name evidence="2" type="ORF">TeGR_g87</name>
</gene>
<dbReference type="InterPro" id="IPR052402">
    <property type="entry name" value="ADCK_kinase"/>
</dbReference>
<evidence type="ECO:0000313" key="3">
    <source>
        <dbReference type="Proteomes" id="UP001165060"/>
    </source>
</evidence>
<proteinExistence type="predicted"/>